<evidence type="ECO:0000256" key="4">
    <source>
        <dbReference type="ARBA" id="ARBA00030643"/>
    </source>
</evidence>
<dbReference type="SUPFAM" id="SSF55068">
    <property type="entry name" value="Peptide methionine sulfoxide reductase"/>
    <property type="match status" value="1"/>
</dbReference>
<gene>
    <name evidence="8" type="ORF">E0L32_004013</name>
</gene>
<feature type="domain" description="Peptide methionine sulphoxide reductase MsrA" evidence="7">
    <location>
        <begin position="45"/>
        <end position="199"/>
    </location>
</feature>
<dbReference type="FunCoup" id="A0A507BCH5">
    <property type="interactions" value="570"/>
</dbReference>
<dbReference type="InterPro" id="IPR036509">
    <property type="entry name" value="Met_Sox_Rdtase_MsrA_sf"/>
</dbReference>
<keyword evidence="3" id="KW-0560">Oxidoreductase</keyword>
<dbReference type="OrthoDB" id="77405at2759"/>
<dbReference type="AlphaFoldDB" id="A0A507BCH5"/>
<dbReference type="FunFam" id="3.30.1060.10:FF:000006">
    <property type="entry name" value="Peptide methionine sulfoxide reductase"/>
    <property type="match status" value="1"/>
</dbReference>
<dbReference type="InParanoid" id="A0A507BCH5"/>
<keyword evidence="9" id="KW-1185">Reference proteome</keyword>
<evidence type="ECO:0000256" key="5">
    <source>
        <dbReference type="ARBA" id="ARBA00047806"/>
    </source>
</evidence>
<dbReference type="NCBIfam" id="TIGR00401">
    <property type="entry name" value="msrA"/>
    <property type="match status" value="1"/>
</dbReference>
<dbReference type="PANTHER" id="PTHR43774:SF1">
    <property type="entry name" value="PEPTIDE METHIONINE SULFOXIDE REDUCTASE MSRA 2"/>
    <property type="match status" value="1"/>
</dbReference>
<dbReference type="RefSeq" id="XP_030998075.1">
    <property type="nucleotide sequence ID" value="XM_031138377.1"/>
</dbReference>
<comment type="catalytic activity">
    <reaction evidence="6">
        <text>[thioredoxin]-disulfide + L-methionine + H2O = L-methionine (S)-S-oxide + [thioredoxin]-dithiol</text>
        <dbReference type="Rhea" id="RHEA:19993"/>
        <dbReference type="Rhea" id="RHEA-COMP:10698"/>
        <dbReference type="Rhea" id="RHEA-COMP:10700"/>
        <dbReference type="ChEBI" id="CHEBI:15377"/>
        <dbReference type="ChEBI" id="CHEBI:29950"/>
        <dbReference type="ChEBI" id="CHEBI:50058"/>
        <dbReference type="ChEBI" id="CHEBI:57844"/>
        <dbReference type="ChEBI" id="CHEBI:58772"/>
        <dbReference type="EC" id="1.8.4.11"/>
    </reaction>
</comment>
<dbReference type="InterPro" id="IPR002569">
    <property type="entry name" value="Met_Sox_Rdtase_MsrA_dom"/>
</dbReference>
<evidence type="ECO:0000256" key="1">
    <source>
        <dbReference type="ARBA" id="ARBA00005591"/>
    </source>
</evidence>
<dbReference type="EMBL" id="SKBQ01000018">
    <property type="protein sequence ID" value="TPX16364.1"/>
    <property type="molecule type" value="Genomic_DNA"/>
</dbReference>
<name>A0A507BCH5_9PEZI</name>
<dbReference type="PANTHER" id="PTHR43774">
    <property type="entry name" value="PEPTIDE METHIONINE SULFOXIDE REDUCTASE"/>
    <property type="match status" value="1"/>
</dbReference>
<dbReference type="Pfam" id="PF01625">
    <property type="entry name" value="PMSR"/>
    <property type="match status" value="1"/>
</dbReference>
<dbReference type="GeneID" id="41971460"/>
<evidence type="ECO:0000256" key="3">
    <source>
        <dbReference type="ARBA" id="ARBA00023002"/>
    </source>
</evidence>
<accession>A0A507BCH5</accession>
<dbReference type="GO" id="GO:0034599">
    <property type="term" value="P:cellular response to oxidative stress"/>
    <property type="evidence" value="ECO:0007669"/>
    <property type="project" value="UniProtKB-ARBA"/>
</dbReference>
<evidence type="ECO:0000259" key="7">
    <source>
        <dbReference type="Pfam" id="PF01625"/>
    </source>
</evidence>
<comment type="caution">
    <text evidence="8">The sequence shown here is derived from an EMBL/GenBank/DDBJ whole genome shotgun (WGS) entry which is preliminary data.</text>
</comment>
<dbReference type="Gene3D" id="3.30.1060.10">
    <property type="entry name" value="Peptide methionine sulphoxide reductase MsrA"/>
    <property type="match status" value="1"/>
</dbReference>
<comment type="similarity">
    <text evidence="1">Belongs to the MsrA Met sulfoxide reductase family.</text>
</comment>
<dbReference type="GO" id="GO:0008113">
    <property type="term" value="F:peptide-methionine (S)-S-oxide reductase activity"/>
    <property type="evidence" value="ECO:0007669"/>
    <property type="project" value="UniProtKB-EC"/>
</dbReference>
<evidence type="ECO:0000313" key="8">
    <source>
        <dbReference type="EMBL" id="TPX16364.1"/>
    </source>
</evidence>
<dbReference type="STRING" id="1093900.A0A507BCH5"/>
<evidence type="ECO:0000256" key="6">
    <source>
        <dbReference type="ARBA" id="ARBA00048782"/>
    </source>
</evidence>
<dbReference type="HAMAP" id="MF_01401">
    <property type="entry name" value="MsrA"/>
    <property type="match status" value="1"/>
</dbReference>
<dbReference type="EC" id="1.8.4.11" evidence="2"/>
<organism evidence="8 9">
    <name type="scientific">Thyridium curvatum</name>
    <dbReference type="NCBI Taxonomy" id="1093900"/>
    <lineage>
        <taxon>Eukaryota</taxon>
        <taxon>Fungi</taxon>
        <taxon>Dikarya</taxon>
        <taxon>Ascomycota</taxon>
        <taxon>Pezizomycotina</taxon>
        <taxon>Sordariomycetes</taxon>
        <taxon>Sordariomycetidae</taxon>
        <taxon>Thyridiales</taxon>
        <taxon>Thyridiaceae</taxon>
        <taxon>Thyridium</taxon>
    </lineage>
</organism>
<sequence length="213" mass="24260">MYSSASFLGAMPSFIHRLARPFTSSARLSLNPSEAAALPSGAQRATFAAGCFWGVEHEFRKHFGGAERGLYDARVGYIGGDVSSPSYRAVCSGETGHAEATQLTFDPDKITYRQLVEFFYRFHDPTTRDRQGNDRGTQYRSGIFFHDAEQERVAREVTRLADEQWWHGKIATEILPASQWWDAEDYHQLYLEKNPYGYVCASHYVRPLPDLKY</sequence>
<evidence type="ECO:0000313" key="9">
    <source>
        <dbReference type="Proteomes" id="UP000319257"/>
    </source>
</evidence>
<proteinExistence type="inferred from homology"/>
<evidence type="ECO:0000256" key="2">
    <source>
        <dbReference type="ARBA" id="ARBA00012502"/>
    </source>
</evidence>
<reference evidence="8 9" key="1">
    <citation type="submission" date="2019-06" db="EMBL/GenBank/DDBJ databases">
        <title>Draft genome sequence of the filamentous fungus Phialemoniopsis curvata isolated from diesel fuel.</title>
        <authorList>
            <person name="Varaljay V.A."/>
            <person name="Lyon W.J."/>
            <person name="Crouch A.L."/>
            <person name="Drake C.E."/>
            <person name="Hollomon J.M."/>
            <person name="Nadeau L.J."/>
            <person name="Nunn H.S."/>
            <person name="Stevenson B.S."/>
            <person name="Bojanowski C.L."/>
            <person name="Crookes-Goodson W.J."/>
        </authorList>
    </citation>
    <scope>NUCLEOTIDE SEQUENCE [LARGE SCALE GENOMIC DNA]</scope>
    <source>
        <strain evidence="8 9">D216</strain>
    </source>
</reference>
<comment type="catalytic activity">
    <reaction evidence="5">
        <text>L-methionyl-[protein] + [thioredoxin]-disulfide + H2O = L-methionyl-(S)-S-oxide-[protein] + [thioredoxin]-dithiol</text>
        <dbReference type="Rhea" id="RHEA:14217"/>
        <dbReference type="Rhea" id="RHEA-COMP:10698"/>
        <dbReference type="Rhea" id="RHEA-COMP:10700"/>
        <dbReference type="Rhea" id="RHEA-COMP:12313"/>
        <dbReference type="Rhea" id="RHEA-COMP:12315"/>
        <dbReference type="ChEBI" id="CHEBI:15377"/>
        <dbReference type="ChEBI" id="CHEBI:16044"/>
        <dbReference type="ChEBI" id="CHEBI:29950"/>
        <dbReference type="ChEBI" id="CHEBI:44120"/>
        <dbReference type="ChEBI" id="CHEBI:50058"/>
        <dbReference type="EC" id="1.8.4.11"/>
    </reaction>
</comment>
<dbReference type="Proteomes" id="UP000319257">
    <property type="component" value="Unassembled WGS sequence"/>
</dbReference>
<protein>
    <recommendedName>
        <fullName evidence="2">peptide-methionine (S)-S-oxide reductase</fullName>
        <ecNumber evidence="2">1.8.4.11</ecNumber>
    </recommendedName>
    <alternativeName>
        <fullName evidence="4">Peptide-methionine (S)-S-oxide reductase</fullName>
    </alternativeName>
</protein>